<evidence type="ECO:0000313" key="4">
    <source>
        <dbReference type="EMBL" id="OGH87563.1"/>
    </source>
</evidence>
<sequence length="330" mass="35558">MNKVIKTILWLALAFLLVAVGVAVMSFSRGSLMSATTGNFGYDDSGDYRGEAVADMSYAQTTGLSSAEAGGTVQSFVKSLSVSKSSVPSSQAPTAADATVERMVVKTGALSVVVKDVAEAIKTISQYAVKQKGYIVASNVYKRGLAPYGTLTIKIPAVNFDSGLNEIKALGEVVSNSVNGQDVTEEYVDLDAQLKNLQATEKQFLTILNKAVKIEDILAVQRELTQVRGQIEQLQGRMKYLKSSADMSTITVDLATDPSVLPSVDNSKTWKPWAIVKEATRSLLAAGKSLVNFLIWLVVFVPVWAVIALVVWVVAKVVNKIKNRGKFKLE</sequence>
<keyword evidence="2" id="KW-0812">Transmembrane</keyword>
<dbReference type="InterPro" id="IPR025645">
    <property type="entry name" value="DUF4349"/>
</dbReference>
<protein>
    <recommendedName>
        <fullName evidence="3">DUF4349 domain-containing protein</fullName>
    </recommendedName>
</protein>
<feature type="coiled-coil region" evidence="1">
    <location>
        <begin position="180"/>
        <end position="237"/>
    </location>
</feature>
<comment type="caution">
    <text evidence="4">The sequence shown here is derived from an EMBL/GenBank/DDBJ whole genome shotgun (WGS) entry which is preliminary data.</text>
</comment>
<dbReference type="Pfam" id="PF14257">
    <property type="entry name" value="DUF4349"/>
    <property type="match status" value="1"/>
</dbReference>
<dbReference type="STRING" id="1798704.A3J93_03500"/>
<dbReference type="EMBL" id="MFQZ01000010">
    <property type="protein sequence ID" value="OGH87563.1"/>
    <property type="molecule type" value="Genomic_DNA"/>
</dbReference>
<gene>
    <name evidence="4" type="ORF">A3J93_03500</name>
</gene>
<feature type="domain" description="DUF4349" evidence="3">
    <location>
        <begin position="102"/>
        <end position="313"/>
    </location>
</feature>
<dbReference type="Proteomes" id="UP000177907">
    <property type="component" value="Unassembled WGS sequence"/>
</dbReference>
<reference evidence="4 5" key="1">
    <citation type="journal article" date="2016" name="Nat. Commun.">
        <title>Thousands of microbial genomes shed light on interconnected biogeochemical processes in an aquifer system.</title>
        <authorList>
            <person name="Anantharaman K."/>
            <person name="Brown C.T."/>
            <person name="Hug L.A."/>
            <person name="Sharon I."/>
            <person name="Castelle C.J."/>
            <person name="Probst A.J."/>
            <person name="Thomas B.C."/>
            <person name="Singh A."/>
            <person name="Wilkins M.J."/>
            <person name="Karaoz U."/>
            <person name="Brodie E.L."/>
            <person name="Williams K.H."/>
            <person name="Hubbard S.S."/>
            <person name="Banfield J.F."/>
        </authorList>
    </citation>
    <scope>NUCLEOTIDE SEQUENCE [LARGE SCALE GENOMIC DNA]</scope>
</reference>
<feature type="transmembrane region" description="Helical" evidence="2">
    <location>
        <begin position="293"/>
        <end position="318"/>
    </location>
</feature>
<evidence type="ECO:0000256" key="2">
    <source>
        <dbReference type="SAM" id="Phobius"/>
    </source>
</evidence>
<accession>A0A1F6NV27</accession>
<evidence type="ECO:0000256" key="1">
    <source>
        <dbReference type="SAM" id="Coils"/>
    </source>
</evidence>
<keyword evidence="1" id="KW-0175">Coiled coil</keyword>
<name>A0A1F6NV27_9BACT</name>
<keyword evidence="2" id="KW-0472">Membrane</keyword>
<evidence type="ECO:0000259" key="3">
    <source>
        <dbReference type="Pfam" id="PF14257"/>
    </source>
</evidence>
<dbReference type="AlphaFoldDB" id="A0A1F6NV27"/>
<proteinExistence type="predicted"/>
<keyword evidence="2" id="KW-1133">Transmembrane helix</keyword>
<organism evidence="4 5">
    <name type="scientific">Candidatus Magasanikbacteria bacterium RIFOXYC2_FULL_42_28</name>
    <dbReference type="NCBI Taxonomy" id="1798704"/>
    <lineage>
        <taxon>Bacteria</taxon>
        <taxon>Candidatus Magasanikiibacteriota</taxon>
    </lineage>
</organism>
<evidence type="ECO:0000313" key="5">
    <source>
        <dbReference type="Proteomes" id="UP000177907"/>
    </source>
</evidence>